<keyword evidence="1" id="KW-0812">Transmembrane</keyword>
<dbReference type="AlphaFoldDB" id="I0A2G8"/>
<keyword evidence="2" id="KW-0808">Transferase</keyword>
<dbReference type="eggNOG" id="arCOG00561">
    <property type="taxonomic scope" value="Archaea"/>
</dbReference>
<feature type="transmembrane region" description="Helical" evidence="1">
    <location>
        <begin position="252"/>
        <end position="278"/>
    </location>
</feature>
<evidence type="ECO:0000313" key="3">
    <source>
        <dbReference type="Proteomes" id="UP000007391"/>
    </source>
</evidence>
<accession>I0A2G8</accession>
<organism evidence="2 3">
    <name type="scientific">Fervidicoccus fontis (strain DSM 19380 / JCM 18336 / VKM B-2539 / Kam940)</name>
    <dbReference type="NCBI Taxonomy" id="1163730"/>
    <lineage>
        <taxon>Archaea</taxon>
        <taxon>Thermoproteota</taxon>
        <taxon>Thermoprotei</taxon>
        <taxon>Fervidicoccales</taxon>
        <taxon>Fervidicoccaceae</taxon>
        <taxon>Fervidicoccus</taxon>
    </lineage>
</organism>
<keyword evidence="1" id="KW-1133">Transmembrane helix</keyword>
<dbReference type="Proteomes" id="UP000007391">
    <property type="component" value="Chromosome"/>
</dbReference>
<feature type="transmembrane region" description="Helical" evidence="1">
    <location>
        <begin position="361"/>
        <end position="381"/>
    </location>
</feature>
<feature type="transmembrane region" description="Helical" evidence="1">
    <location>
        <begin position="16"/>
        <end position="35"/>
    </location>
</feature>
<feature type="transmembrane region" description="Helical" evidence="1">
    <location>
        <begin position="228"/>
        <end position="246"/>
    </location>
</feature>
<evidence type="ECO:0000313" key="2">
    <source>
        <dbReference type="EMBL" id="AFH43175.1"/>
    </source>
</evidence>
<dbReference type="EMBL" id="CP003423">
    <property type="protein sequence ID" value="AFH43175.1"/>
    <property type="molecule type" value="Genomic_DNA"/>
</dbReference>
<protein>
    <submittedName>
        <fullName evidence="2">Glycosyltransferase, family 39</fullName>
    </submittedName>
</protein>
<proteinExistence type="predicted"/>
<dbReference type="GO" id="GO:0016740">
    <property type="term" value="F:transferase activity"/>
    <property type="evidence" value="ECO:0007669"/>
    <property type="project" value="UniProtKB-KW"/>
</dbReference>
<dbReference type="STRING" id="1163730.FFONT_1187"/>
<feature type="transmembrane region" description="Helical" evidence="1">
    <location>
        <begin position="393"/>
        <end position="413"/>
    </location>
</feature>
<feature type="transmembrane region" description="Helical" evidence="1">
    <location>
        <begin position="188"/>
        <end position="216"/>
    </location>
</feature>
<dbReference type="InParanoid" id="I0A2G8"/>
<dbReference type="KEGG" id="ffo:FFONT_1187"/>
<gene>
    <name evidence="2" type="ordered locus">FFONT_1187</name>
</gene>
<reference evidence="2 3" key="2">
    <citation type="journal article" date="2014" name="Extremophiles">
        <title>Analysis of the complete genome of Fervidococcus fontis confirms the distinct phylogenetic position of the order Fervidicoccales and suggests its environmental function.</title>
        <authorList>
            <person name="Lebedinsky A.V."/>
            <person name="Mardanov A.V."/>
            <person name="Kublanov I.V."/>
            <person name="Gumerov V.M."/>
            <person name="Beletsky A.V."/>
            <person name="Perevalova A.A."/>
            <person name="Bidzhieva S.Kh."/>
            <person name="Bonch-Osmolovskaya E.A."/>
            <person name="Skryabin K.G."/>
            <person name="Ravin N.V."/>
        </authorList>
    </citation>
    <scope>NUCLEOTIDE SEQUENCE [LARGE SCALE GENOMIC DNA]</scope>
    <source>
        <strain evidence="3">DSM 19380 / VKM B-2539 / Kam940</strain>
    </source>
</reference>
<sequence>MLISMNIIKKITDARGLKLFIIGIIICLVLSGYKFENEYNIAKSQNWYVSDEIWYVPSSVLILKDIFHLNATYEVNNLTGLNLFFSSYQGMLTCENFVLQNGGEILKGDYIKNTAIAVAVPNNLVKSLGQCKDLTDIIPGFPLPDTSNVNTYINPEHPPLGKYIIALAIYLLGDKPICWRLPGIIEGAAIVIIAALAGWRLAGIFGMILASTAAFFDPLTTNMASVAMLDIHLAFFTALGSLFYIYDKKNFSLLFFSLASTIKYSGLFLIPFLILFLYKKENDIIGAFFKVALAQLIVAIIVFLPYIIHFGPVWVISQFVSAIIWNTQSRPPGPPASTPIDWVFGLHSFYLSYNPDIPAKGLPFIYIPVFFASLLTFPVYFFKISENKNLEKFAGLSLLSFFFFFFYYITYFAGNKTLYSFYFTQISPIYYELFPLSILLFIGYYNISGFYYEKLKELAALFSKLVEKFEKHFRKNRNQAQVGSHITLLTGV</sequence>
<keyword evidence="3" id="KW-1185">Reference proteome</keyword>
<feature type="transmembrane region" description="Helical" evidence="1">
    <location>
        <begin position="433"/>
        <end position="452"/>
    </location>
</feature>
<keyword evidence="1" id="KW-0472">Membrane</keyword>
<dbReference type="HOGENOM" id="CLU_032023_0_0_2"/>
<name>I0A2G8_FERFK</name>
<feature type="transmembrane region" description="Helical" evidence="1">
    <location>
        <begin position="285"/>
        <end position="308"/>
    </location>
</feature>
<evidence type="ECO:0000256" key="1">
    <source>
        <dbReference type="SAM" id="Phobius"/>
    </source>
</evidence>
<reference evidence="3" key="1">
    <citation type="submission" date="2012-03" db="EMBL/GenBank/DDBJ databases">
        <title>Fervidicoccus fontis complete genome analysis confirms its distinct phylogenetic position and predicts its environmental function.</title>
        <authorList>
            <person name="Lebedinsky A.V."/>
            <person name="Mardanov A.V."/>
            <person name="Gumerov V.M."/>
            <person name="Beletsky A.V."/>
            <person name="Kublanov I.V."/>
            <person name="Perevalova A.A."/>
            <person name="Bonch-Osmolovskaya E.A."/>
            <person name="Ravin N.V."/>
            <person name="Skryabin K.G."/>
        </authorList>
    </citation>
    <scope>NUCLEOTIDE SEQUENCE [LARGE SCALE GENOMIC DNA]</scope>
    <source>
        <strain evidence="3">DSM 19380 / VKM B-2539 / Kam940</strain>
    </source>
</reference>